<name>A0AAD7NVA8_9AGAR</name>
<dbReference type="PANTHER" id="PTHR11552">
    <property type="entry name" value="GLUCOSE-METHANOL-CHOLINE GMC OXIDOREDUCTASE"/>
    <property type="match status" value="1"/>
</dbReference>
<feature type="signal peptide" evidence="3">
    <location>
        <begin position="1"/>
        <end position="22"/>
    </location>
</feature>
<comment type="caution">
    <text evidence="5">The sequence shown here is derived from an EMBL/GenBank/DDBJ whole genome shotgun (WGS) entry which is preliminary data.</text>
</comment>
<accession>A0AAD7NVA8</accession>
<comment type="similarity">
    <text evidence="2">Belongs to the GMC oxidoreductase family.</text>
</comment>
<gene>
    <name evidence="5" type="ORF">B0H16DRAFT_1879704</name>
</gene>
<dbReference type="InterPro" id="IPR007867">
    <property type="entry name" value="GMC_OxRtase_C"/>
</dbReference>
<organism evidence="5 6">
    <name type="scientific">Mycena metata</name>
    <dbReference type="NCBI Taxonomy" id="1033252"/>
    <lineage>
        <taxon>Eukaryota</taxon>
        <taxon>Fungi</taxon>
        <taxon>Dikarya</taxon>
        <taxon>Basidiomycota</taxon>
        <taxon>Agaricomycotina</taxon>
        <taxon>Agaricomycetes</taxon>
        <taxon>Agaricomycetidae</taxon>
        <taxon>Agaricales</taxon>
        <taxon>Marasmiineae</taxon>
        <taxon>Mycenaceae</taxon>
        <taxon>Mycena</taxon>
    </lineage>
</organism>
<dbReference type="GO" id="GO:0016614">
    <property type="term" value="F:oxidoreductase activity, acting on CH-OH group of donors"/>
    <property type="evidence" value="ECO:0007669"/>
    <property type="project" value="InterPro"/>
</dbReference>
<evidence type="ECO:0000313" key="6">
    <source>
        <dbReference type="Proteomes" id="UP001215598"/>
    </source>
</evidence>
<dbReference type="SUPFAM" id="SSF54373">
    <property type="entry name" value="FAD-linked reductases, C-terminal domain"/>
    <property type="match status" value="1"/>
</dbReference>
<keyword evidence="6" id="KW-1185">Reference proteome</keyword>
<dbReference type="Gene3D" id="3.50.50.60">
    <property type="entry name" value="FAD/NAD(P)-binding domain"/>
    <property type="match status" value="2"/>
</dbReference>
<protein>
    <submittedName>
        <fullName evidence="5">Alcohol oxidase-like protein</fullName>
    </submittedName>
</protein>
<dbReference type="Gene3D" id="3.30.560.10">
    <property type="entry name" value="Glucose Oxidase, domain 3"/>
    <property type="match status" value="2"/>
</dbReference>
<dbReference type="PROSITE" id="PS00624">
    <property type="entry name" value="GMC_OXRED_2"/>
    <property type="match status" value="1"/>
</dbReference>
<comment type="cofactor">
    <cofactor evidence="1">
        <name>FAD</name>
        <dbReference type="ChEBI" id="CHEBI:57692"/>
    </cofactor>
</comment>
<dbReference type="Pfam" id="PF00732">
    <property type="entry name" value="GMC_oxred_N"/>
    <property type="match status" value="1"/>
</dbReference>
<evidence type="ECO:0000256" key="3">
    <source>
        <dbReference type="SAM" id="SignalP"/>
    </source>
</evidence>
<dbReference type="GO" id="GO:0050660">
    <property type="term" value="F:flavin adenine dinucleotide binding"/>
    <property type="evidence" value="ECO:0007669"/>
    <property type="project" value="InterPro"/>
</dbReference>
<sequence length="570" mass="62051">MPTAYVLSFVAFVLSFVAHVHATVSTTVPISFPCAAYQPSTERGVTHSHPRFMAVRVLSLMFVVSAHALRRAVSTSAFPTLSIKDKKEHIQAGQYFTHLAPTNKTVQFTVAKPSKHLAGRSAIVSSGQFGNVGWSSRDLLPLLQKAETYEIDPKKPTHGSNGPLKVSFGSEISQLGKEFKETGAMFEKNRPESDECNAFDAESINKFYIMPKWISKDGRRSDIPHNYIYNNSSKKLFVFDGILVNRVIMEGGVAVGVEYQFDSRVHESVPQNIRVVKAHKLVVVAAGSMGSPLILERSGLGRKDVLEKAGVALVAEIPGVGENYQDHDSIYAPYIADPDLRTVNPLVRGDPATWGQALKEWEANGVGQLGANYIDGGIKIRPHPEELPELGPDFLKIWNSTLAKHTDKPLMWLSTVAGMLGDLSALPNLNFISSIALLPGFLSNPADIAALRWGYKKGRELVRRLPSFRGVFSPGHPQFPEGSDAALGETSPVALDAPKIVYSAEDDKAIDAFVREGVATTWHSVGTCAMKPFDQGGVVDSKLNLYGVKKLKVADLLVLCLPRGSKAPTI</sequence>
<dbReference type="InterPro" id="IPR000172">
    <property type="entry name" value="GMC_OxRdtase_N"/>
</dbReference>
<evidence type="ECO:0000313" key="5">
    <source>
        <dbReference type="EMBL" id="KAJ7776368.1"/>
    </source>
</evidence>
<proteinExistence type="inferred from homology"/>
<evidence type="ECO:0000259" key="4">
    <source>
        <dbReference type="PROSITE" id="PS00624"/>
    </source>
</evidence>
<keyword evidence="3" id="KW-0732">Signal</keyword>
<dbReference type="EMBL" id="JARKIB010000009">
    <property type="protein sequence ID" value="KAJ7776368.1"/>
    <property type="molecule type" value="Genomic_DNA"/>
</dbReference>
<reference evidence="5" key="1">
    <citation type="submission" date="2023-03" db="EMBL/GenBank/DDBJ databases">
        <title>Massive genome expansion in bonnet fungi (Mycena s.s.) driven by repeated elements and novel gene families across ecological guilds.</title>
        <authorList>
            <consortium name="Lawrence Berkeley National Laboratory"/>
            <person name="Harder C.B."/>
            <person name="Miyauchi S."/>
            <person name="Viragh M."/>
            <person name="Kuo A."/>
            <person name="Thoen E."/>
            <person name="Andreopoulos B."/>
            <person name="Lu D."/>
            <person name="Skrede I."/>
            <person name="Drula E."/>
            <person name="Henrissat B."/>
            <person name="Morin E."/>
            <person name="Kohler A."/>
            <person name="Barry K."/>
            <person name="LaButti K."/>
            <person name="Morin E."/>
            <person name="Salamov A."/>
            <person name="Lipzen A."/>
            <person name="Mereny Z."/>
            <person name="Hegedus B."/>
            <person name="Baldrian P."/>
            <person name="Stursova M."/>
            <person name="Weitz H."/>
            <person name="Taylor A."/>
            <person name="Grigoriev I.V."/>
            <person name="Nagy L.G."/>
            <person name="Martin F."/>
            <person name="Kauserud H."/>
        </authorList>
    </citation>
    <scope>NUCLEOTIDE SEQUENCE</scope>
    <source>
        <strain evidence="5">CBHHK182m</strain>
    </source>
</reference>
<dbReference type="InterPro" id="IPR012132">
    <property type="entry name" value="GMC_OxRdtase"/>
</dbReference>
<dbReference type="PANTHER" id="PTHR11552:SF78">
    <property type="entry name" value="GLUCOSE-METHANOL-CHOLINE OXIDOREDUCTASE N-TERMINAL DOMAIN-CONTAINING PROTEIN"/>
    <property type="match status" value="1"/>
</dbReference>
<dbReference type="Proteomes" id="UP001215598">
    <property type="component" value="Unassembled WGS sequence"/>
</dbReference>
<dbReference type="Pfam" id="PF05199">
    <property type="entry name" value="GMC_oxred_C"/>
    <property type="match status" value="1"/>
</dbReference>
<dbReference type="SUPFAM" id="SSF51905">
    <property type="entry name" value="FAD/NAD(P)-binding domain"/>
    <property type="match status" value="1"/>
</dbReference>
<dbReference type="AlphaFoldDB" id="A0AAD7NVA8"/>
<feature type="chain" id="PRO_5042250942" evidence="3">
    <location>
        <begin position="23"/>
        <end position="570"/>
    </location>
</feature>
<feature type="domain" description="Glucose-methanol-choline oxidoreductase N-terminal" evidence="4">
    <location>
        <begin position="287"/>
        <end position="301"/>
    </location>
</feature>
<evidence type="ECO:0000256" key="1">
    <source>
        <dbReference type="ARBA" id="ARBA00001974"/>
    </source>
</evidence>
<dbReference type="InterPro" id="IPR036188">
    <property type="entry name" value="FAD/NAD-bd_sf"/>
</dbReference>
<evidence type="ECO:0000256" key="2">
    <source>
        <dbReference type="ARBA" id="ARBA00010790"/>
    </source>
</evidence>